<evidence type="ECO:0000256" key="1">
    <source>
        <dbReference type="ARBA" id="ARBA00005382"/>
    </source>
</evidence>
<dbReference type="GO" id="GO:0006665">
    <property type="term" value="P:sphingolipid metabolic process"/>
    <property type="evidence" value="ECO:0007669"/>
    <property type="project" value="InterPro"/>
</dbReference>
<dbReference type="GO" id="GO:0016020">
    <property type="term" value="C:membrane"/>
    <property type="evidence" value="ECO:0007669"/>
    <property type="project" value="GOC"/>
</dbReference>
<dbReference type="Gene3D" id="3.20.20.80">
    <property type="entry name" value="Glycosidases"/>
    <property type="match status" value="1"/>
</dbReference>
<evidence type="ECO:0000256" key="2">
    <source>
        <dbReference type="ARBA" id="ARBA00022729"/>
    </source>
</evidence>
<evidence type="ECO:0000313" key="7">
    <source>
        <dbReference type="Proteomes" id="UP000295221"/>
    </source>
</evidence>
<dbReference type="EMBL" id="SLWK01000001">
    <property type="protein sequence ID" value="TCO10664.1"/>
    <property type="molecule type" value="Genomic_DNA"/>
</dbReference>
<protein>
    <submittedName>
        <fullName evidence="6">Glucuronoarabinoxylan endo-1,4-beta-xylanase</fullName>
    </submittedName>
</protein>
<dbReference type="GO" id="GO:0045493">
    <property type="term" value="P:xylan catabolic process"/>
    <property type="evidence" value="ECO:0007669"/>
    <property type="project" value="UniProtKB-KW"/>
</dbReference>
<evidence type="ECO:0000259" key="5">
    <source>
        <dbReference type="Pfam" id="PF02055"/>
    </source>
</evidence>
<dbReference type="SUPFAM" id="SSF51445">
    <property type="entry name" value="(Trans)glycosidases"/>
    <property type="match status" value="1"/>
</dbReference>
<gene>
    <name evidence="6" type="ORF">EV194_101295</name>
</gene>
<dbReference type="Gene3D" id="2.60.40.1180">
    <property type="entry name" value="Golgi alpha-mannosidase II"/>
    <property type="match status" value="1"/>
</dbReference>
<dbReference type="Proteomes" id="UP000295221">
    <property type="component" value="Unassembled WGS sequence"/>
</dbReference>
<keyword evidence="6" id="KW-0858">Xylan degradation</keyword>
<dbReference type="InterPro" id="IPR017853">
    <property type="entry name" value="GH"/>
</dbReference>
<keyword evidence="2" id="KW-0732">Signal</keyword>
<comment type="caution">
    <text evidence="6">The sequence shown here is derived from an EMBL/GenBank/DDBJ whole genome shotgun (WGS) entry which is preliminary data.</text>
</comment>
<dbReference type="GO" id="GO:0004348">
    <property type="term" value="F:glucosylceramidase activity"/>
    <property type="evidence" value="ECO:0007669"/>
    <property type="project" value="InterPro"/>
</dbReference>
<keyword evidence="6" id="KW-0624">Polysaccharide degradation</keyword>
<dbReference type="PANTHER" id="PTHR11069">
    <property type="entry name" value="GLUCOSYLCERAMIDASE"/>
    <property type="match status" value="1"/>
</dbReference>
<sequence>MFLKAGGISAQTATMVIDNSVQHQKITGFGGFVNGPQFQFNHMTTAQIQQLWGENSQMGYNIMRIYIPVGESNFHQAVPTAQLAQSLGIKLFASPWTMPPEWKTNNHINAVHNGIIGELKEEHYEDYANYLNNFVELMRENGVELTAISIQNEPDYLPGYHGCRFTPEQMANFIRDYGHIITAPIMAAEGIGITDDYANAMLPDEVFENLGIFAGHQYGPIQTAHKKLQERGMEVWQSEFLINWNADLPSDRNFTWSIDAFDFAKAVNTALLSDINAWVHYASKRYYGMMGDGTNGTPYGVITKRGYILSHYAQYTTGTTRVESSWRGGSDVLDGSAYLSASGDEVIVKVINPSDNPYTLTIDLPFFTNSATSITTTINANMVESTIDIPEETFRPRIDIAASSFTTLIFSIGDDRPESEMEGAQIFPNAIENQFVTNPSFGTNYQMSGQSFIFDNGNHLISPNTNSSNGYLQLDDRYNKLVFHIKEISSPATYTSANTTLYYINGNGQVQSHNYGTISFNQQGNYNWVLDISTDVLTDGITGIIGLRNGNWTSVLSITFGDVYFMIGDEKMYKFSGPYSSGDGFLLDCLEDISTTSIDFSEVTGIPSGTDWHSMSVNKNAVYYIEEEQAVIGANLISDNICEELILSDVGGSFYIQEDITAGSASYTLQLNGYRVMTLPFDASIPEDIGVYSLEYESGHIYGYRIENGGIYANTPVLIVGNGTFTFNGNGLVSTQQESLVDDMTNVYVSHKAPKNSYVLKNVGGIYSFHRVESGEQTYIMPFSAYFDFDGSVTAVNLPLILDDVSNINAIPEFQNENDGDNVYYDLLGRPVRYPQKGVIYIKNGKKVIYQ</sequence>
<proteinExistence type="inferred from homology"/>
<name>A0A4R2GMZ0_9BACT</name>
<dbReference type="InterPro" id="IPR001139">
    <property type="entry name" value="Glyco_hydro_30"/>
</dbReference>
<dbReference type="InterPro" id="IPR013780">
    <property type="entry name" value="Glyco_hydro_b"/>
</dbReference>
<dbReference type="InterPro" id="IPR033453">
    <property type="entry name" value="Glyco_hydro_30_TIM-barrel"/>
</dbReference>
<reference evidence="6 7" key="1">
    <citation type="submission" date="2019-03" db="EMBL/GenBank/DDBJ databases">
        <title>Genomic Encyclopedia of Type Strains, Phase IV (KMG-IV): sequencing the most valuable type-strain genomes for metagenomic binning, comparative biology and taxonomic classification.</title>
        <authorList>
            <person name="Goeker M."/>
        </authorList>
    </citation>
    <scope>NUCLEOTIDE SEQUENCE [LARGE SCALE GENOMIC DNA]</scope>
    <source>
        <strain evidence="6 7">DSM 24179</strain>
    </source>
</reference>
<keyword evidence="4 6" id="KW-0326">Glycosidase</keyword>
<dbReference type="PANTHER" id="PTHR11069:SF38">
    <property type="entry name" value="GLUCURONOXYLANASE XYNC"/>
    <property type="match status" value="1"/>
</dbReference>
<keyword evidence="7" id="KW-1185">Reference proteome</keyword>
<dbReference type="AlphaFoldDB" id="A0A4R2GMZ0"/>
<accession>A0A4R2GMZ0</accession>
<comment type="similarity">
    <text evidence="1 4">Belongs to the glycosyl hydrolase 30 family.</text>
</comment>
<evidence type="ECO:0000313" key="6">
    <source>
        <dbReference type="EMBL" id="TCO10664.1"/>
    </source>
</evidence>
<dbReference type="Pfam" id="PF02055">
    <property type="entry name" value="Glyco_hydro_30"/>
    <property type="match status" value="1"/>
</dbReference>
<evidence type="ECO:0000256" key="3">
    <source>
        <dbReference type="ARBA" id="ARBA00022801"/>
    </source>
</evidence>
<organism evidence="6 7">
    <name type="scientific">Natronoflexus pectinivorans</name>
    <dbReference type="NCBI Taxonomy" id="682526"/>
    <lineage>
        <taxon>Bacteria</taxon>
        <taxon>Pseudomonadati</taxon>
        <taxon>Bacteroidota</taxon>
        <taxon>Bacteroidia</taxon>
        <taxon>Marinilabiliales</taxon>
        <taxon>Marinilabiliaceae</taxon>
        <taxon>Natronoflexus</taxon>
    </lineage>
</organism>
<evidence type="ECO:0000256" key="4">
    <source>
        <dbReference type="RuleBase" id="RU361188"/>
    </source>
</evidence>
<keyword evidence="6" id="KW-0119">Carbohydrate metabolism</keyword>
<feature type="domain" description="Glycosyl hydrolase family 30 TIM-barrel" evidence="5">
    <location>
        <begin position="73"/>
        <end position="180"/>
    </location>
</feature>
<keyword evidence="3 4" id="KW-0378">Hydrolase</keyword>